<evidence type="ECO:0000313" key="3">
    <source>
        <dbReference type="Proteomes" id="UP000789595"/>
    </source>
</evidence>
<sequence>MPRALAGLLLAGAAASTLGAVVDLHDENFEHETQCTTGATTGDWFVRFCPGDRCDDKWVGKLKTLDRNLTAHDSNWINVAMVECEKNPELKKRFAVAAARNLLFVRGRMYDFTSNETNTTSDFLRNFTRRPRNETLENGGRDVGLYIPRGPTWYSPLTDALDEFFLVVDYRMLSTGLTAFAVLLVVVGALIPQEHNLADDDADKKKED</sequence>
<dbReference type="Gene3D" id="3.40.30.10">
    <property type="entry name" value="Glutaredoxin"/>
    <property type="match status" value="1"/>
</dbReference>
<comment type="caution">
    <text evidence="2">The sequence shown here is derived from an EMBL/GenBank/DDBJ whole genome shotgun (WGS) entry which is preliminary data.</text>
</comment>
<organism evidence="2 3">
    <name type="scientific">Pelagomonas calceolata</name>
    <dbReference type="NCBI Taxonomy" id="35677"/>
    <lineage>
        <taxon>Eukaryota</taxon>
        <taxon>Sar</taxon>
        <taxon>Stramenopiles</taxon>
        <taxon>Ochrophyta</taxon>
        <taxon>Pelagophyceae</taxon>
        <taxon>Pelagomonadales</taxon>
        <taxon>Pelagomonadaceae</taxon>
        <taxon>Pelagomonas</taxon>
    </lineage>
</organism>
<name>A0A8J2SLF5_9STRA</name>
<accession>A0A8J2SLF5</accession>
<dbReference type="PANTHER" id="PTHR19991">
    <property type="entry name" value="L 2 01289"/>
    <property type="match status" value="1"/>
</dbReference>
<dbReference type="Proteomes" id="UP000789595">
    <property type="component" value="Unassembled WGS sequence"/>
</dbReference>
<dbReference type="OrthoDB" id="427280at2759"/>
<gene>
    <name evidence="2" type="ORF">PECAL_3P26120</name>
</gene>
<feature type="signal peptide" evidence="1">
    <location>
        <begin position="1"/>
        <end position="19"/>
    </location>
</feature>
<feature type="chain" id="PRO_5035184142" evidence="1">
    <location>
        <begin position="20"/>
        <end position="208"/>
    </location>
</feature>
<keyword evidence="1" id="KW-0732">Signal</keyword>
<proteinExistence type="predicted"/>
<dbReference type="AlphaFoldDB" id="A0A8J2SLF5"/>
<reference evidence="2" key="1">
    <citation type="submission" date="2021-11" db="EMBL/GenBank/DDBJ databases">
        <authorList>
            <consortium name="Genoscope - CEA"/>
            <person name="William W."/>
        </authorList>
    </citation>
    <scope>NUCLEOTIDE SEQUENCE</scope>
</reference>
<dbReference type="EMBL" id="CAKKNE010000003">
    <property type="protein sequence ID" value="CAH0372603.1"/>
    <property type="molecule type" value="Genomic_DNA"/>
</dbReference>
<evidence type="ECO:0000313" key="2">
    <source>
        <dbReference type="EMBL" id="CAH0372603.1"/>
    </source>
</evidence>
<keyword evidence="3" id="KW-1185">Reference proteome</keyword>
<protein>
    <submittedName>
        <fullName evidence="2">Uncharacterized protein</fullName>
    </submittedName>
</protein>
<evidence type="ECO:0000256" key="1">
    <source>
        <dbReference type="SAM" id="SignalP"/>
    </source>
</evidence>
<dbReference type="PANTHER" id="PTHR19991:SF2">
    <property type="entry name" value="GH08893P"/>
    <property type="match status" value="1"/>
</dbReference>